<proteinExistence type="predicted"/>
<gene>
    <name evidence="1" type="ORF">ACFFMS_29850</name>
</gene>
<dbReference type="Gene3D" id="4.10.280.10">
    <property type="entry name" value="Helix-loop-helix DNA-binding domain"/>
    <property type="match status" value="1"/>
</dbReference>
<comment type="caution">
    <text evidence="1">The sequence shown here is derived from an EMBL/GenBank/DDBJ whole genome shotgun (WGS) entry which is preliminary data.</text>
</comment>
<dbReference type="InterPro" id="IPR036638">
    <property type="entry name" value="HLH_DNA-bd_sf"/>
</dbReference>
<evidence type="ECO:0000313" key="1">
    <source>
        <dbReference type="EMBL" id="MFB9762434.1"/>
    </source>
</evidence>
<reference evidence="1 2" key="1">
    <citation type="submission" date="2024-09" db="EMBL/GenBank/DDBJ databases">
        <authorList>
            <person name="Sun Q."/>
            <person name="Mori K."/>
        </authorList>
    </citation>
    <scope>NUCLEOTIDE SEQUENCE [LARGE SCALE GENOMIC DNA]</scope>
    <source>
        <strain evidence="1 2">JCM 11201</strain>
    </source>
</reference>
<dbReference type="Pfam" id="PF09388">
    <property type="entry name" value="SpoOE-like"/>
    <property type="match status" value="1"/>
</dbReference>
<evidence type="ECO:0000313" key="2">
    <source>
        <dbReference type="Proteomes" id="UP001589609"/>
    </source>
</evidence>
<dbReference type="Proteomes" id="UP001589609">
    <property type="component" value="Unassembled WGS sequence"/>
</dbReference>
<accession>A0ABV5WP58</accession>
<dbReference type="SUPFAM" id="SSF140500">
    <property type="entry name" value="BAS1536-like"/>
    <property type="match status" value="1"/>
</dbReference>
<dbReference type="RefSeq" id="WP_379952401.1">
    <property type="nucleotide sequence ID" value="NZ_JBHMAF010000197.1"/>
</dbReference>
<dbReference type="InterPro" id="IPR037208">
    <property type="entry name" value="Spo0E-like_sf"/>
</dbReference>
<dbReference type="PANTHER" id="PTHR41263">
    <property type="entry name" value="ASPARTYL-PHOSPHATE PHOSPHATASE YISI"/>
    <property type="match status" value="1"/>
</dbReference>
<organism evidence="1 2">
    <name type="scientific">Ectobacillus funiculus</name>
    <dbReference type="NCBI Taxonomy" id="137993"/>
    <lineage>
        <taxon>Bacteria</taxon>
        <taxon>Bacillati</taxon>
        <taxon>Bacillota</taxon>
        <taxon>Bacilli</taxon>
        <taxon>Bacillales</taxon>
        <taxon>Bacillaceae</taxon>
        <taxon>Ectobacillus</taxon>
    </lineage>
</organism>
<sequence>MDKLLLDIHLKREEMIASGLESGFSSSETLQISQELDMLILKYQKYKEQLDKPSSFQTVINLDFLKKLKAQLSKTSIVVVVLSYLHY</sequence>
<dbReference type="InterPro" id="IPR053028">
    <property type="entry name" value="Spo0E-like_phosphatase"/>
</dbReference>
<dbReference type="InterPro" id="IPR018540">
    <property type="entry name" value="Spo0E-like"/>
</dbReference>
<protein>
    <submittedName>
        <fullName evidence="1">Spo0E family sporulation regulatory protein-aspartic acid phosphatase</fullName>
    </submittedName>
</protein>
<dbReference type="EMBL" id="JBHMAF010000197">
    <property type="protein sequence ID" value="MFB9762434.1"/>
    <property type="molecule type" value="Genomic_DNA"/>
</dbReference>
<keyword evidence="2" id="KW-1185">Reference proteome</keyword>
<name>A0ABV5WP58_9BACI</name>
<dbReference type="PANTHER" id="PTHR41263:SF1">
    <property type="entry name" value="ASPARTYL-PHOSPHATE PHOSPHATASE YISI"/>
    <property type="match status" value="1"/>
</dbReference>